<name>A0AA38LZV7_9CUCU</name>
<evidence type="ECO:0000313" key="1">
    <source>
        <dbReference type="EMBL" id="KAJ3615993.1"/>
    </source>
</evidence>
<dbReference type="AlphaFoldDB" id="A0AA38LZV7"/>
<proteinExistence type="predicted"/>
<organism evidence="1 2">
    <name type="scientific">Zophobas morio</name>
    <dbReference type="NCBI Taxonomy" id="2755281"/>
    <lineage>
        <taxon>Eukaryota</taxon>
        <taxon>Metazoa</taxon>
        <taxon>Ecdysozoa</taxon>
        <taxon>Arthropoda</taxon>
        <taxon>Hexapoda</taxon>
        <taxon>Insecta</taxon>
        <taxon>Pterygota</taxon>
        <taxon>Neoptera</taxon>
        <taxon>Endopterygota</taxon>
        <taxon>Coleoptera</taxon>
        <taxon>Polyphaga</taxon>
        <taxon>Cucujiformia</taxon>
        <taxon>Tenebrionidae</taxon>
        <taxon>Zophobas</taxon>
    </lineage>
</organism>
<comment type="caution">
    <text evidence="1">The sequence shown here is derived from an EMBL/GenBank/DDBJ whole genome shotgun (WGS) entry which is preliminary data.</text>
</comment>
<accession>A0AA38LZV7</accession>
<sequence length="108" mass="12401">MVRSSLRSSCSLSTDGHRTWRIANTKTDSFVLEFKHFTRHYLESAWLNFVNRSYLFRTPFDTFLAAQSNCYLHEECTMHPESYAVANAIPHNGLTCCGQSTTLDSENQ</sequence>
<dbReference type="Proteomes" id="UP001168821">
    <property type="component" value="Unassembled WGS sequence"/>
</dbReference>
<dbReference type="EMBL" id="JALNTZ010003776">
    <property type="protein sequence ID" value="KAJ3615993.1"/>
    <property type="molecule type" value="Genomic_DNA"/>
</dbReference>
<reference evidence="1" key="1">
    <citation type="journal article" date="2023" name="G3 (Bethesda)">
        <title>Whole genome assemblies of Zophobas morio and Tenebrio molitor.</title>
        <authorList>
            <person name="Kaur S."/>
            <person name="Stinson S.A."/>
            <person name="diCenzo G.C."/>
        </authorList>
    </citation>
    <scope>NUCLEOTIDE SEQUENCE</scope>
    <source>
        <strain evidence="1">QUZm001</strain>
    </source>
</reference>
<keyword evidence="2" id="KW-1185">Reference proteome</keyword>
<protein>
    <submittedName>
        <fullName evidence="1">Uncharacterized protein</fullName>
    </submittedName>
</protein>
<gene>
    <name evidence="1" type="ORF">Zmor_012136</name>
</gene>
<evidence type="ECO:0000313" key="2">
    <source>
        <dbReference type="Proteomes" id="UP001168821"/>
    </source>
</evidence>